<reference evidence="16" key="1">
    <citation type="submission" date="2025-08" db="UniProtKB">
        <authorList>
            <consortium name="RefSeq"/>
        </authorList>
    </citation>
    <scope>IDENTIFICATION</scope>
    <source>
        <tissue evidence="16">Spleen</tissue>
    </source>
</reference>
<evidence type="ECO:0000256" key="5">
    <source>
        <dbReference type="ARBA" id="ARBA00022771"/>
    </source>
</evidence>
<gene>
    <name evidence="16" type="primary">LOC110197508</name>
</gene>
<evidence type="ECO:0000256" key="9">
    <source>
        <dbReference type="ARBA" id="ARBA00023163"/>
    </source>
</evidence>
<keyword evidence="6" id="KW-0862">Zinc</keyword>
<feature type="domain" description="C2H2-type" evidence="13">
    <location>
        <begin position="471"/>
        <end position="498"/>
    </location>
</feature>
<dbReference type="FunFam" id="3.30.160.60:FF:002343">
    <property type="entry name" value="Zinc finger protein 33A"/>
    <property type="match status" value="1"/>
</dbReference>
<keyword evidence="9" id="KW-0804">Transcription</keyword>
<evidence type="ECO:0000259" key="14">
    <source>
        <dbReference type="PROSITE" id="PS50805"/>
    </source>
</evidence>
<dbReference type="SMART" id="SM00355">
    <property type="entry name" value="ZnF_C2H2"/>
    <property type="match status" value="10"/>
</dbReference>
<evidence type="ECO:0000256" key="7">
    <source>
        <dbReference type="ARBA" id="ARBA00023015"/>
    </source>
</evidence>
<evidence type="ECO:0000256" key="6">
    <source>
        <dbReference type="ARBA" id="ARBA00022833"/>
    </source>
</evidence>
<dbReference type="PROSITE" id="PS50805">
    <property type="entry name" value="KRAB"/>
    <property type="match status" value="1"/>
</dbReference>
<dbReference type="PANTHER" id="PTHR19818:SF158">
    <property type="entry name" value="C2H2-TYPE DOMAIN-CONTAINING PROTEIN-RELATED"/>
    <property type="match status" value="1"/>
</dbReference>
<dbReference type="GO" id="GO:0008270">
    <property type="term" value="F:zinc ion binding"/>
    <property type="evidence" value="ECO:0007669"/>
    <property type="project" value="UniProtKB-KW"/>
</dbReference>
<dbReference type="CDD" id="cd07765">
    <property type="entry name" value="KRAB_A-box"/>
    <property type="match status" value="1"/>
</dbReference>
<evidence type="ECO:0000256" key="10">
    <source>
        <dbReference type="ARBA" id="ARBA00023242"/>
    </source>
</evidence>
<dbReference type="PANTHER" id="PTHR19818">
    <property type="entry name" value="ZINC FINGER PROTEIN ZIC AND GLI"/>
    <property type="match status" value="1"/>
</dbReference>
<dbReference type="FunFam" id="3.30.160.60:FF:001235">
    <property type="entry name" value="Si:ch211-119o8.6"/>
    <property type="match status" value="1"/>
</dbReference>
<name>A0A6P5J1G2_PHACI</name>
<feature type="domain" description="C2H2-type" evidence="13">
    <location>
        <begin position="415"/>
        <end position="442"/>
    </location>
</feature>
<dbReference type="FunFam" id="3.30.160.60:FF:000151">
    <property type="entry name" value="Zinc finger and SCAN domain-containing 21"/>
    <property type="match status" value="3"/>
</dbReference>
<evidence type="ECO:0000259" key="13">
    <source>
        <dbReference type="PROSITE" id="PS50157"/>
    </source>
</evidence>
<sequence length="579" mass="67467">MYFSEQEWRNLEDWQKDLYKNIMKSNYETLVFLGCANSKPDLITWIERGQEPFIRDLGSLERKDLAISTRAEEHLHLKSAKGQLFGKDLGSVSSQKEKQYFCDLQNQDLSELLLSGKRRDTSSTRGQRGSSLRSPCDQDSQSLAPKVYSIQESNLKKRDLSHRTEGSPSFQKIPTRQSICPCPDCSKGFCLKGHLVKHQRSHSRGQLCQCPKGKKTFRQRSALQRCQSIQGWQRHLPWNENNEKDFCLKSHTKAEEGPYRREGAFVQDLPQLMEHTQLHKGKRSFARKGLLKAHQYLHGRERPFCLECGKGFTQKSKLIEHRRVHSGDRPFQCPECGKSFRLKGHLLRHQRLHMRDRPFQCPECETSFCLKGHLLRHQRLHTGDRPFQCPECDTSFRLKAVLEAHQRTHSGEWPFSCSECGKGFTREFHLTEHLRMHTGKKPFQCPQCDKSFHLKGAFKVHQRVHSRDRPFSCEECGKGFTHQYKLTEHFRVHSGEKPFQCPDCSKSFRLKSGLNYHQRLHHKERPFLCSECGKGFIHQSRLSTHIRVHTREKLPGDVNDLGKAKPGQLFRLIEEDWSS</sequence>
<evidence type="ECO:0000313" key="16">
    <source>
        <dbReference type="RefSeq" id="XP_020827153.1"/>
    </source>
</evidence>
<feature type="domain" description="C2H2-type" evidence="13">
    <location>
        <begin position="303"/>
        <end position="330"/>
    </location>
</feature>
<dbReference type="SMART" id="SM00349">
    <property type="entry name" value="KRAB"/>
    <property type="match status" value="1"/>
</dbReference>
<evidence type="ECO:0000313" key="15">
    <source>
        <dbReference type="Proteomes" id="UP000515140"/>
    </source>
</evidence>
<feature type="domain" description="C2H2-type" evidence="13">
    <location>
        <begin position="387"/>
        <end position="414"/>
    </location>
</feature>
<feature type="domain" description="C2H2-type" evidence="13">
    <location>
        <begin position="527"/>
        <end position="554"/>
    </location>
</feature>
<dbReference type="PROSITE" id="PS50157">
    <property type="entry name" value="ZINC_FINGER_C2H2_2"/>
    <property type="match status" value="10"/>
</dbReference>
<evidence type="ECO:0000256" key="8">
    <source>
        <dbReference type="ARBA" id="ARBA00023125"/>
    </source>
</evidence>
<dbReference type="InterPro" id="IPR013087">
    <property type="entry name" value="Znf_C2H2_type"/>
</dbReference>
<dbReference type="GeneID" id="110197508"/>
<dbReference type="GO" id="GO:0045944">
    <property type="term" value="P:positive regulation of transcription by RNA polymerase II"/>
    <property type="evidence" value="ECO:0007669"/>
    <property type="project" value="UniProtKB-ARBA"/>
</dbReference>
<comment type="similarity">
    <text evidence="2">Belongs to the krueppel C2H2-type zinc-finger protein family.</text>
</comment>
<dbReference type="Gene3D" id="6.10.140.140">
    <property type="match status" value="1"/>
</dbReference>
<dbReference type="GO" id="GO:0000978">
    <property type="term" value="F:RNA polymerase II cis-regulatory region sequence-specific DNA binding"/>
    <property type="evidence" value="ECO:0007669"/>
    <property type="project" value="TreeGrafter"/>
</dbReference>
<proteinExistence type="inferred from homology"/>
<organism evidence="15 16">
    <name type="scientific">Phascolarctos cinereus</name>
    <name type="common">Koala</name>
    <dbReference type="NCBI Taxonomy" id="38626"/>
    <lineage>
        <taxon>Eukaryota</taxon>
        <taxon>Metazoa</taxon>
        <taxon>Chordata</taxon>
        <taxon>Craniata</taxon>
        <taxon>Vertebrata</taxon>
        <taxon>Euteleostomi</taxon>
        <taxon>Mammalia</taxon>
        <taxon>Metatheria</taxon>
        <taxon>Diprotodontia</taxon>
        <taxon>Phascolarctidae</taxon>
        <taxon>Phascolarctos</taxon>
    </lineage>
</organism>
<keyword evidence="3" id="KW-0479">Metal-binding</keyword>
<evidence type="ECO:0000256" key="11">
    <source>
        <dbReference type="PROSITE-ProRule" id="PRU00042"/>
    </source>
</evidence>
<feature type="domain" description="C2H2-type" evidence="13">
    <location>
        <begin position="443"/>
        <end position="470"/>
    </location>
</feature>
<dbReference type="RefSeq" id="XP_020827153.1">
    <property type="nucleotide sequence ID" value="XM_020971494.1"/>
</dbReference>
<feature type="region of interest" description="Disordered" evidence="12">
    <location>
        <begin position="113"/>
        <end position="143"/>
    </location>
</feature>
<dbReference type="PROSITE" id="PS00028">
    <property type="entry name" value="ZINC_FINGER_C2H2_1"/>
    <property type="match status" value="10"/>
</dbReference>
<dbReference type="Proteomes" id="UP000515140">
    <property type="component" value="Unplaced"/>
</dbReference>
<dbReference type="GO" id="GO:0005634">
    <property type="term" value="C:nucleus"/>
    <property type="evidence" value="ECO:0007669"/>
    <property type="project" value="UniProtKB-SubCell"/>
</dbReference>
<dbReference type="AlphaFoldDB" id="A0A6P5J1G2"/>
<dbReference type="SUPFAM" id="SSF109640">
    <property type="entry name" value="KRAB domain (Kruppel-associated box)"/>
    <property type="match status" value="1"/>
</dbReference>
<feature type="domain" description="C2H2-type" evidence="13">
    <location>
        <begin position="180"/>
        <end position="207"/>
    </location>
</feature>
<feature type="domain" description="C2H2-type" evidence="13">
    <location>
        <begin position="331"/>
        <end position="358"/>
    </location>
</feature>
<dbReference type="Pfam" id="PF01352">
    <property type="entry name" value="KRAB"/>
    <property type="match status" value="1"/>
</dbReference>
<keyword evidence="15" id="KW-1185">Reference proteome</keyword>
<dbReference type="GO" id="GO:0000981">
    <property type="term" value="F:DNA-binding transcription factor activity, RNA polymerase II-specific"/>
    <property type="evidence" value="ECO:0007669"/>
    <property type="project" value="TreeGrafter"/>
</dbReference>
<keyword evidence="10" id="KW-0539">Nucleus</keyword>
<feature type="domain" description="KRAB" evidence="14">
    <location>
        <begin position="1"/>
        <end position="65"/>
    </location>
</feature>
<evidence type="ECO:0000256" key="1">
    <source>
        <dbReference type="ARBA" id="ARBA00004123"/>
    </source>
</evidence>
<feature type="domain" description="C2H2-type" evidence="13">
    <location>
        <begin position="359"/>
        <end position="386"/>
    </location>
</feature>
<dbReference type="InterPro" id="IPR036051">
    <property type="entry name" value="KRAB_dom_sf"/>
</dbReference>
<dbReference type="FunFam" id="3.30.160.60:FF:001227">
    <property type="entry name" value="Zinc finger and BTB domain containing 41"/>
    <property type="match status" value="1"/>
</dbReference>
<evidence type="ECO:0000256" key="4">
    <source>
        <dbReference type="ARBA" id="ARBA00022737"/>
    </source>
</evidence>
<dbReference type="FunFam" id="3.30.160.60:FF:000562">
    <property type="entry name" value="Zinc finger protein 786"/>
    <property type="match status" value="3"/>
</dbReference>
<dbReference type="InterPro" id="IPR050329">
    <property type="entry name" value="GLI_C2H2-zinc-finger"/>
</dbReference>
<accession>A0A6P5J1G2</accession>
<comment type="subcellular location">
    <subcellularLocation>
        <location evidence="1">Nucleus</location>
    </subcellularLocation>
</comment>
<feature type="compositionally biased region" description="Polar residues" evidence="12">
    <location>
        <begin position="123"/>
        <end position="143"/>
    </location>
</feature>
<keyword evidence="7" id="KW-0805">Transcription regulation</keyword>
<dbReference type="InterPro" id="IPR001909">
    <property type="entry name" value="KRAB"/>
</dbReference>
<dbReference type="InterPro" id="IPR036236">
    <property type="entry name" value="Znf_C2H2_sf"/>
</dbReference>
<evidence type="ECO:0000256" key="12">
    <source>
        <dbReference type="SAM" id="MobiDB-lite"/>
    </source>
</evidence>
<evidence type="ECO:0000256" key="2">
    <source>
        <dbReference type="ARBA" id="ARBA00006991"/>
    </source>
</evidence>
<keyword evidence="8" id="KW-0238">DNA-binding</keyword>
<keyword evidence="4" id="KW-0677">Repeat</keyword>
<dbReference type="Pfam" id="PF00096">
    <property type="entry name" value="zf-C2H2"/>
    <property type="match status" value="10"/>
</dbReference>
<feature type="domain" description="C2H2-type" evidence="13">
    <location>
        <begin position="499"/>
        <end position="526"/>
    </location>
</feature>
<dbReference type="Gene3D" id="3.30.160.60">
    <property type="entry name" value="Classic Zinc Finger"/>
    <property type="match status" value="10"/>
</dbReference>
<dbReference type="SUPFAM" id="SSF57667">
    <property type="entry name" value="beta-beta-alpha zinc fingers"/>
    <property type="match status" value="6"/>
</dbReference>
<evidence type="ECO:0000256" key="3">
    <source>
        <dbReference type="ARBA" id="ARBA00022723"/>
    </source>
</evidence>
<keyword evidence="5 11" id="KW-0863">Zinc-finger</keyword>
<protein>
    <submittedName>
        <fullName evidence="16">Gastrula zinc finger protein XlCGF57.1-like isoform X4</fullName>
    </submittedName>
</protein>